<sequence length="449" mass="51498">MTTTAKNYTRRDPVELHDVRENARKLAILYTVEVEIARLAGLWLPKIREMPEKLWLGRMLYEDAEHAMWIEKRLEELRVPPDLVATFRTRTAPAFKAMEETDDPELFMRGLLLLVKPALLADYQRHIEACPPYVDDPSIRFLKRIVEDEKEHLAKGLSLLASRASGHALPAGALWDLSARSGDFLKGQFVGQEPRPQPMPNWPQEVEHLPAVAPMPLYPGDFKGDMQRVAHDLVFSELEAAEIFARYVYEYHQCPWQFHYEAARIAWDECRHVELLLNVLDRYEGRVGQFPAKAPGFEEFMQLKSPVERMIMVSVIAEGEVSTDTQTQHRDAFRQMGDEFSALLKDYEMADEVSHGQFGERWARKFCDQMGEDYDLAYENAHAALERFKAQHPEAEGESAIPLVRLGADEAGEKRTINVTAKRLLGYSDERIRKLVAESGGRMVEEDTL</sequence>
<proteinExistence type="predicted"/>
<organism evidence="1 2">
    <name type="scientific">Nitratireductor indicus C115</name>
    <dbReference type="NCBI Taxonomy" id="1231190"/>
    <lineage>
        <taxon>Bacteria</taxon>
        <taxon>Pseudomonadati</taxon>
        <taxon>Pseudomonadota</taxon>
        <taxon>Alphaproteobacteria</taxon>
        <taxon>Hyphomicrobiales</taxon>
        <taxon>Phyllobacteriaceae</taxon>
        <taxon>Nitratireductor</taxon>
    </lineage>
</organism>
<evidence type="ECO:0008006" key="3">
    <source>
        <dbReference type="Google" id="ProtNLM"/>
    </source>
</evidence>
<dbReference type="Pfam" id="PF04305">
    <property type="entry name" value="DUF455"/>
    <property type="match status" value="1"/>
</dbReference>
<dbReference type="InterPro" id="IPR007402">
    <property type="entry name" value="DUF455"/>
</dbReference>
<dbReference type="SUPFAM" id="SSF47240">
    <property type="entry name" value="Ferritin-like"/>
    <property type="match status" value="2"/>
</dbReference>
<evidence type="ECO:0000313" key="1">
    <source>
        <dbReference type="EMBL" id="EKF40787.1"/>
    </source>
</evidence>
<gene>
    <name evidence="1" type="ORF">NA8A_19318</name>
</gene>
<dbReference type="Proteomes" id="UP000007374">
    <property type="component" value="Unassembled WGS sequence"/>
</dbReference>
<dbReference type="RefSeq" id="WP_009452073.1">
    <property type="nucleotide sequence ID" value="NZ_AMSI01000015.1"/>
</dbReference>
<evidence type="ECO:0000313" key="2">
    <source>
        <dbReference type="Proteomes" id="UP000007374"/>
    </source>
</evidence>
<reference evidence="1 2" key="1">
    <citation type="journal article" date="2012" name="J. Bacteriol.">
        <title>Genome Sequence of Nitratireductor indicus Type Strain C115.</title>
        <authorList>
            <person name="Lai Q."/>
            <person name="Li G."/>
            <person name="Yu Z."/>
            <person name="Shao Z."/>
        </authorList>
    </citation>
    <scope>NUCLEOTIDE SEQUENCE [LARGE SCALE GENOMIC DNA]</scope>
    <source>
        <strain evidence="1 2">C115</strain>
    </source>
</reference>
<dbReference type="InterPro" id="IPR009078">
    <property type="entry name" value="Ferritin-like_SF"/>
</dbReference>
<dbReference type="CDD" id="cd00657">
    <property type="entry name" value="Ferritin_like"/>
    <property type="match status" value="1"/>
</dbReference>
<dbReference type="OrthoDB" id="9778629at2"/>
<keyword evidence="2" id="KW-1185">Reference proteome</keyword>
<dbReference type="EMBL" id="AMSI01000015">
    <property type="protein sequence ID" value="EKF40787.1"/>
    <property type="molecule type" value="Genomic_DNA"/>
</dbReference>
<dbReference type="AlphaFoldDB" id="K2PI12"/>
<protein>
    <recommendedName>
        <fullName evidence="3">Ferritin-like domain-containing protein</fullName>
    </recommendedName>
</protein>
<dbReference type="eggNOG" id="COG2833">
    <property type="taxonomic scope" value="Bacteria"/>
</dbReference>
<dbReference type="PANTHER" id="PTHR42782">
    <property type="entry name" value="SI:CH73-314G15.3"/>
    <property type="match status" value="1"/>
</dbReference>
<dbReference type="STRING" id="721133.SAMN05216176_11356"/>
<dbReference type="PATRIC" id="fig|1231190.3.peg.3991"/>
<dbReference type="PANTHER" id="PTHR42782:SF2">
    <property type="entry name" value="3-OXOACYL-[ACYL-CARRIER-PROTEIN] SYNTHASE-LIKE PROTEIN"/>
    <property type="match status" value="1"/>
</dbReference>
<comment type="caution">
    <text evidence="1">The sequence shown here is derived from an EMBL/GenBank/DDBJ whole genome shotgun (WGS) entry which is preliminary data.</text>
</comment>
<name>K2PI12_9HYPH</name>
<accession>K2PI12</accession>